<accession>A0A4P2PUE0</accession>
<feature type="region of interest" description="Disordered" evidence="1">
    <location>
        <begin position="362"/>
        <end position="382"/>
    </location>
</feature>
<reference evidence="3 4" key="1">
    <citation type="submission" date="2015-09" db="EMBL/GenBank/DDBJ databases">
        <title>Sorangium comparison.</title>
        <authorList>
            <person name="Zaburannyi N."/>
            <person name="Bunk B."/>
            <person name="Overmann J."/>
            <person name="Mueller R."/>
        </authorList>
    </citation>
    <scope>NUCLEOTIDE SEQUENCE [LARGE SCALE GENOMIC DNA]</scope>
    <source>
        <strain evidence="3 4">So ceGT47</strain>
    </source>
</reference>
<name>A0A4P2PUE0_SORCE</name>
<gene>
    <name evidence="3" type="ORF">SOCEGT47_007200</name>
</gene>
<sequence>MLTRIRFKNYRSHADTAIALQPINLLIGPAGAGKSNVFKALVLLQNSLHRSLEELFPPGIGEFHWVRSRWAGETDPIVFEVEIDEVEGFPGRFQYELSIAESPEGLYVVAETLQRKTGDEGWQWVFQRRKLPRLMGEFGDVKPYDPSLLNKARRGIGVDASAPNVRMARAVARAISSVGYYHLEVSELKSLGSGQPTERIDYYGGRLPDFLAFTRTGAQEDASRPRHWNHASTHERQERCRFCRLNALITEARSTLSALPQKPPQTWPILIALPVETIEAWLLELQAIVSPPRGLARAEARGRARLKEMLYGKPAATRSDVENIALPLIRSATPTQLGQLRERSKSFALFADQVDRSKPILLGPRDCWSPGDSGAVRPPPGS</sequence>
<protein>
    <recommendedName>
        <fullName evidence="2">ATPase AAA-type core domain-containing protein</fullName>
    </recommendedName>
</protein>
<dbReference type="GO" id="GO:0005524">
    <property type="term" value="F:ATP binding"/>
    <property type="evidence" value="ECO:0007669"/>
    <property type="project" value="InterPro"/>
</dbReference>
<feature type="domain" description="ATPase AAA-type core" evidence="2">
    <location>
        <begin position="23"/>
        <end position="134"/>
    </location>
</feature>
<dbReference type="Proteomes" id="UP000295781">
    <property type="component" value="Chromosome"/>
</dbReference>
<dbReference type="AlphaFoldDB" id="A0A4P2PUE0"/>
<dbReference type="EMBL" id="CP012670">
    <property type="protein sequence ID" value="AUX20254.1"/>
    <property type="molecule type" value="Genomic_DNA"/>
</dbReference>
<evidence type="ECO:0000313" key="4">
    <source>
        <dbReference type="Proteomes" id="UP000295781"/>
    </source>
</evidence>
<proteinExistence type="predicted"/>
<dbReference type="GO" id="GO:0016887">
    <property type="term" value="F:ATP hydrolysis activity"/>
    <property type="evidence" value="ECO:0007669"/>
    <property type="project" value="InterPro"/>
</dbReference>
<dbReference type="Gene3D" id="3.40.50.300">
    <property type="entry name" value="P-loop containing nucleotide triphosphate hydrolases"/>
    <property type="match status" value="1"/>
</dbReference>
<evidence type="ECO:0000313" key="3">
    <source>
        <dbReference type="EMBL" id="AUX20254.1"/>
    </source>
</evidence>
<dbReference type="InterPro" id="IPR027417">
    <property type="entry name" value="P-loop_NTPase"/>
</dbReference>
<organism evidence="3 4">
    <name type="scientific">Sorangium cellulosum</name>
    <name type="common">Polyangium cellulosum</name>
    <dbReference type="NCBI Taxonomy" id="56"/>
    <lineage>
        <taxon>Bacteria</taxon>
        <taxon>Pseudomonadati</taxon>
        <taxon>Myxococcota</taxon>
        <taxon>Polyangia</taxon>
        <taxon>Polyangiales</taxon>
        <taxon>Polyangiaceae</taxon>
        <taxon>Sorangium</taxon>
    </lineage>
</organism>
<evidence type="ECO:0000259" key="2">
    <source>
        <dbReference type="Pfam" id="PF13304"/>
    </source>
</evidence>
<dbReference type="InterPro" id="IPR003959">
    <property type="entry name" value="ATPase_AAA_core"/>
</dbReference>
<dbReference type="SUPFAM" id="SSF52540">
    <property type="entry name" value="P-loop containing nucleoside triphosphate hydrolases"/>
    <property type="match status" value="1"/>
</dbReference>
<dbReference type="RefSeq" id="WP_165373016.1">
    <property type="nucleotide sequence ID" value="NZ_CP012670.1"/>
</dbReference>
<evidence type="ECO:0000256" key="1">
    <source>
        <dbReference type="SAM" id="MobiDB-lite"/>
    </source>
</evidence>
<dbReference type="Pfam" id="PF13304">
    <property type="entry name" value="AAA_21"/>
    <property type="match status" value="1"/>
</dbReference>